<evidence type="ECO:0000313" key="2">
    <source>
        <dbReference type="EnsemblPlants" id="AET2Gv20737300.1"/>
    </source>
</evidence>
<dbReference type="Proteomes" id="UP000015105">
    <property type="component" value="Chromosome 2D"/>
</dbReference>
<protein>
    <submittedName>
        <fullName evidence="2">Uncharacterized protein</fullName>
    </submittedName>
</protein>
<feature type="region of interest" description="Disordered" evidence="1">
    <location>
        <begin position="26"/>
        <end position="55"/>
    </location>
</feature>
<reference evidence="2" key="5">
    <citation type="journal article" date="2021" name="G3 (Bethesda)">
        <title>Aegilops tauschii genome assembly Aet v5.0 features greater sequence contiguity and improved annotation.</title>
        <authorList>
            <person name="Wang L."/>
            <person name="Zhu T."/>
            <person name="Rodriguez J.C."/>
            <person name="Deal K.R."/>
            <person name="Dubcovsky J."/>
            <person name="McGuire P.E."/>
            <person name="Lux T."/>
            <person name="Spannagl M."/>
            <person name="Mayer K.F.X."/>
            <person name="Baldrich P."/>
            <person name="Meyers B.C."/>
            <person name="Huo N."/>
            <person name="Gu Y.Q."/>
            <person name="Zhou H."/>
            <person name="Devos K.M."/>
            <person name="Bennetzen J.L."/>
            <person name="Unver T."/>
            <person name="Budak H."/>
            <person name="Gulick P.J."/>
            <person name="Galiba G."/>
            <person name="Kalapos B."/>
            <person name="Nelson D.R."/>
            <person name="Li P."/>
            <person name="You F.M."/>
            <person name="Luo M.C."/>
            <person name="Dvorak J."/>
        </authorList>
    </citation>
    <scope>NUCLEOTIDE SEQUENCE [LARGE SCALE GENOMIC DNA]</scope>
    <source>
        <strain evidence="2">cv. AL8/78</strain>
    </source>
</reference>
<proteinExistence type="predicted"/>
<evidence type="ECO:0000313" key="3">
    <source>
        <dbReference type="Proteomes" id="UP000015105"/>
    </source>
</evidence>
<dbReference type="AlphaFoldDB" id="A0A453C526"/>
<feature type="compositionally biased region" description="Low complexity" evidence="1">
    <location>
        <begin position="32"/>
        <end position="49"/>
    </location>
</feature>
<accession>A0A453C526</accession>
<reference evidence="3" key="2">
    <citation type="journal article" date="2017" name="Nat. Plants">
        <title>The Aegilops tauschii genome reveals multiple impacts of transposons.</title>
        <authorList>
            <person name="Zhao G."/>
            <person name="Zou C."/>
            <person name="Li K."/>
            <person name="Wang K."/>
            <person name="Li T."/>
            <person name="Gao L."/>
            <person name="Zhang X."/>
            <person name="Wang H."/>
            <person name="Yang Z."/>
            <person name="Liu X."/>
            <person name="Jiang W."/>
            <person name="Mao L."/>
            <person name="Kong X."/>
            <person name="Jiao Y."/>
            <person name="Jia J."/>
        </authorList>
    </citation>
    <scope>NUCLEOTIDE SEQUENCE [LARGE SCALE GENOMIC DNA]</scope>
    <source>
        <strain evidence="3">cv. AL8/78</strain>
    </source>
</reference>
<reference evidence="2" key="4">
    <citation type="submission" date="2019-03" db="UniProtKB">
        <authorList>
            <consortium name="EnsemblPlants"/>
        </authorList>
    </citation>
    <scope>IDENTIFICATION</scope>
</reference>
<organism evidence="2 3">
    <name type="scientific">Aegilops tauschii subsp. strangulata</name>
    <name type="common">Goatgrass</name>
    <dbReference type="NCBI Taxonomy" id="200361"/>
    <lineage>
        <taxon>Eukaryota</taxon>
        <taxon>Viridiplantae</taxon>
        <taxon>Streptophyta</taxon>
        <taxon>Embryophyta</taxon>
        <taxon>Tracheophyta</taxon>
        <taxon>Spermatophyta</taxon>
        <taxon>Magnoliopsida</taxon>
        <taxon>Liliopsida</taxon>
        <taxon>Poales</taxon>
        <taxon>Poaceae</taxon>
        <taxon>BOP clade</taxon>
        <taxon>Pooideae</taxon>
        <taxon>Triticodae</taxon>
        <taxon>Triticeae</taxon>
        <taxon>Triticinae</taxon>
        <taxon>Aegilops</taxon>
    </lineage>
</organism>
<sequence>SLAERELKRQRQEEVWWHHRLPPLLSGSTPCSRCPSTPLLRRPSRRGPASPCPDL</sequence>
<dbReference type="EnsemblPlants" id="AET2Gv20737300.1">
    <property type="protein sequence ID" value="AET2Gv20737300.1"/>
    <property type="gene ID" value="AET2Gv20737300"/>
</dbReference>
<reference evidence="2" key="3">
    <citation type="journal article" date="2017" name="Nature">
        <title>Genome sequence of the progenitor of the wheat D genome Aegilops tauschii.</title>
        <authorList>
            <person name="Luo M.C."/>
            <person name="Gu Y.Q."/>
            <person name="Puiu D."/>
            <person name="Wang H."/>
            <person name="Twardziok S.O."/>
            <person name="Deal K.R."/>
            <person name="Huo N."/>
            <person name="Zhu T."/>
            <person name="Wang L."/>
            <person name="Wang Y."/>
            <person name="McGuire P.E."/>
            <person name="Liu S."/>
            <person name="Long H."/>
            <person name="Ramasamy R.K."/>
            <person name="Rodriguez J.C."/>
            <person name="Van S.L."/>
            <person name="Yuan L."/>
            <person name="Wang Z."/>
            <person name="Xia Z."/>
            <person name="Xiao L."/>
            <person name="Anderson O.D."/>
            <person name="Ouyang S."/>
            <person name="Liang Y."/>
            <person name="Zimin A.V."/>
            <person name="Pertea G."/>
            <person name="Qi P."/>
            <person name="Bennetzen J.L."/>
            <person name="Dai X."/>
            <person name="Dawson M.W."/>
            <person name="Muller H.G."/>
            <person name="Kugler K."/>
            <person name="Rivarola-Duarte L."/>
            <person name="Spannagl M."/>
            <person name="Mayer K.F.X."/>
            <person name="Lu F.H."/>
            <person name="Bevan M.W."/>
            <person name="Leroy P."/>
            <person name="Li P."/>
            <person name="You F.M."/>
            <person name="Sun Q."/>
            <person name="Liu Z."/>
            <person name="Lyons E."/>
            <person name="Wicker T."/>
            <person name="Salzberg S.L."/>
            <person name="Devos K.M."/>
            <person name="Dvorak J."/>
        </authorList>
    </citation>
    <scope>NUCLEOTIDE SEQUENCE [LARGE SCALE GENOMIC DNA]</scope>
    <source>
        <strain evidence="2">cv. AL8/78</strain>
    </source>
</reference>
<dbReference type="Gramene" id="AET2Gv20737300.1">
    <property type="protein sequence ID" value="AET2Gv20737300.1"/>
    <property type="gene ID" value="AET2Gv20737300"/>
</dbReference>
<evidence type="ECO:0000256" key="1">
    <source>
        <dbReference type="SAM" id="MobiDB-lite"/>
    </source>
</evidence>
<name>A0A453C526_AEGTS</name>
<reference evidence="3" key="1">
    <citation type="journal article" date="2014" name="Science">
        <title>Ancient hybridizations among the ancestral genomes of bread wheat.</title>
        <authorList>
            <consortium name="International Wheat Genome Sequencing Consortium,"/>
            <person name="Marcussen T."/>
            <person name="Sandve S.R."/>
            <person name="Heier L."/>
            <person name="Spannagl M."/>
            <person name="Pfeifer M."/>
            <person name="Jakobsen K.S."/>
            <person name="Wulff B.B."/>
            <person name="Steuernagel B."/>
            <person name="Mayer K.F."/>
            <person name="Olsen O.A."/>
        </authorList>
    </citation>
    <scope>NUCLEOTIDE SEQUENCE [LARGE SCALE GENOMIC DNA]</scope>
    <source>
        <strain evidence="3">cv. AL8/78</strain>
    </source>
</reference>
<keyword evidence="3" id="KW-1185">Reference proteome</keyword>